<dbReference type="RefSeq" id="WP_138017387.1">
    <property type="nucleotide sequence ID" value="NZ_SULI01000031.1"/>
</dbReference>
<protein>
    <submittedName>
        <fullName evidence="4">ComF family protein</fullName>
    </submittedName>
</protein>
<dbReference type="InterPro" id="IPR044005">
    <property type="entry name" value="DZR_2"/>
</dbReference>
<name>A0A4U7MTE6_9RHOB</name>
<dbReference type="PANTHER" id="PTHR47505:SF1">
    <property type="entry name" value="DNA UTILIZATION PROTEIN YHGH"/>
    <property type="match status" value="1"/>
</dbReference>
<keyword evidence="5" id="KW-1185">Reference proteome</keyword>
<evidence type="ECO:0000313" key="4">
    <source>
        <dbReference type="EMBL" id="TKZ15977.1"/>
    </source>
</evidence>
<proteinExistence type="inferred from homology"/>
<dbReference type="Pfam" id="PF00156">
    <property type="entry name" value="Pribosyltran"/>
    <property type="match status" value="1"/>
</dbReference>
<dbReference type="AlphaFoldDB" id="A0A4U7MTE6"/>
<gene>
    <name evidence="4" type="ORF">FAP39_15980</name>
</gene>
<evidence type="ECO:0000259" key="2">
    <source>
        <dbReference type="Pfam" id="PF00156"/>
    </source>
</evidence>
<feature type="domain" description="Double zinc ribbon" evidence="3">
    <location>
        <begin position="9"/>
        <end position="67"/>
    </location>
</feature>
<sequence>MKHKIQTLIKAIYPSLCVGCGEMVESDFGLCGRCWRETPFIDGVVCDACGAPLVGEHEGGVVYCDSCIEQPRPWTAGRAAMMYQNNARRLVLPLKHGDRLDLVRPAAKWMARAAKPLVRPNMIVVPVPLHWTRLFRRKFNQASMLADSVARELDLAWCPDVLVRPKQMGSMKGLSQKDRFSKMSGAIETHPKRRHKLAARPVLLVDDVMASGATLAAATNACLSARAQEVHILVLARVAKDA</sequence>
<dbReference type="OrthoDB" id="9779910at2"/>
<dbReference type="InterPro" id="IPR029057">
    <property type="entry name" value="PRTase-like"/>
</dbReference>
<accession>A0A4U7MTE6</accession>
<feature type="domain" description="Phosphoribosyltransferase" evidence="2">
    <location>
        <begin position="142"/>
        <end position="239"/>
    </location>
</feature>
<evidence type="ECO:0000259" key="3">
    <source>
        <dbReference type="Pfam" id="PF18912"/>
    </source>
</evidence>
<comment type="similarity">
    <text evidence="1">Belongs to the ComF/GntX family.</text>
</comment>
<dbReference type="InterPro" id="IPR000836">
    <property type="entry name" value="PRTase_dom"/>
</dbReference>
<reference evidence="4 5" key="1">
    <citation type="submission" date="2019-04" db="EMBL/GenBank/DDBJ databases">
        <title>Genome sequence of Pelagicola litoralis CL-ES2.</title>
        <authorList>
            <person name="Cao J."/>
        </authorList>
    </citation>
    <scope>NUCLEOTIDE SEQUENCE [LARGE SCALE GENOMIC DNA]</scope>
    <source>
        <strain evidence="4 5">CL-ES2</strain>
    </source>
</reference>
<dbReference type="CDD" id="cd06223">
    <property type="entry name" value="PRTases_typeI"/>
    <property type="match status" value="1"/>
</dbReference>
<evidence type="ECO:0000256" key="1">
    <source>
        <dbReference type="ARBA" id="ARBA00008007"/>
    </source>
</evidence>
<dbReference type="EMBL" id="SULI01000031">
    <property type="protein sequence ID" value="TKZ15977.1"/>
    <property type="molecule type" value="Genomic_DNA"/>
</dbReference>
<dbReference type="Pfam" id="PF18912">
    <property type="entry name" value="DZR_2"/>
    <property type="match status" value="1"/>
</dbReference>
<dbReference type="InterPro" id="IPR051910">
    <property type="entry name" value="ComF/GntX_DNA_util-trans"/>
</dbReference>
<organism evidence="4 5">
    <name type="scientific">Shimia litoralis</name>
    <dbReference type="NCBI Taxonomy" id="420403"/>
    <lineage>
        <taxon>Bacteria</taxon>
        <taxon>Pseudomonadati</taxon>
        <taxon>Pseudomonadota</taxon>
        <taxon>Alphaproteobacteria</taxon>
        <taxon>Rhodobacterales</taxon>
        <taxon>Roseobacteraceae</taxon>
    </lineage>
</organism>
<dbReference type="Proteomes" id="UP000306575">
    <property type="component" value="Unassembled WGS sequence"/>
</dbReference>
<dbReference type="SUPFAM" id="SSF53271">
    <property type="entry name" value="PRTase-like"/>
    <property type="match status" value="1"/>
</dbReference>
<comment type="caution">
    <text evidence="4">The sequence shown here is derived from an EMBL/GenBank/DDBJ whole genome shotgun (WGS) entry which is preliminary data.</text>
</comment>
<dbReference type="Gene3D" id="3.40.50.2020">
    <property type="match status" value="1"/>
</dbReference>
<dbReference type="PANTHER" id="PTHR47505">
    <property type="entry name" value="DNA UTILIZATION PROTEIN YHGH"/>
    <property type="match status" value="1"/>
</dbReference>
<evidence type="ECO:0000313" key="5">
    <source>
        <dbReference type="Proteomes" id="UP000306575"/>
    </source>
</evidence>